<evidence type="ECO:0000313" key="1">
    <source>
        <dbReference type="EMBL" id="KUJ23666.1"/>
    </source>
</evidence>
<proteinExistence type="predicted"/>
<sequence>MDRFNTIHPLKKELINVGDKVLLYDIFKVDKDMSRSVKLNYRWLGPFKVSSANHGKGTYELQELDGVDKKGTFAGNRLKKFVEESGYWYSINDKPEKSIEKKEPYVLPRTRQETRKDTRQVVRVPIPQVQIPTLSQTQRDQYIRFEDD</sequence>
<dbReference type="KEGG" id="psco:LY89DRAFT_679019"/>
<dbReference type="EMBL" id="KQ947404">
    <property type="protein sequence ID" value="KUJ23666.1"/>
    <property type="molecule type" value="Genomic_DNA"/>
</dbReference>
<accession>A0A194XU51</accession>
<organism evidence="1 2">
    <name type="scientific">Mollisia scopiformis</name>
    <name type="common">Conifer needle endophyte fungus</name>
    <name type="synonym">Phialocephala scopiformis</name>
    <dbReference type="NCBI Taxonomy" id="149040"/>
    <lineage>
        <taxon>Eukaryota</taxon>
        <taxon>Fungi</taxon>
        <taxon>Dikarya</taxon>
        <taxon>Ascomycota</taxon>
        <taxon>Pezizomycotina</taxon>
        <taxon>Leotiomycetes</taxon>
        <taxon>Helotiales</taxon>
        <taxon>Mollisiaceae</taxon>
        <taxon>Mollisia</taxon>
    </lineage>
</organism>
<keyword evidence="2" id="KW-1185">Reference proteome</keyword>
<dbReference type="OrthoDB" id="4779436at2759"/>
<evidence type="ECO:0000313" key="2">
    <source>
        <dbReference type="Proteomes" id="UP000070700"/>
    </source>
</evidence>
<protein>
    <submittedName>
        <fullName evidence="1">Uncharacterized protein</fullName>
    </submittedName>
</protein>
<gene>
    <name evidence="1" type="ORF">LY89DRAFT_679019</name>
</gene>
<dbReference type="AlphaFoldDB" id="A0A194XU51"/>
<dbReference type="InParanoid" id="A0A194XU51"/>
<dbReference type="RefSeq" id="XP_018078021.1">
    <property type="nucleotide sequence ID" value="XM_018213791.1"/>
</dbReference>
<dbReference type="GeneID" id="28823517"/>
<reference evidence="1 2" key="1">
    <citation type="submission" date="2015-10" db="EMBL/GenBank/DDBJ databases">
        <title>Full genome of DAOMC 229536 Phialocephala scopiformis, a fungal endophyte of spruce producing the potent anti-insectan compound rugulosin.</title>
        <authorList>
            <consortium name="DOE Joint Genome Institute"/>
            <person name="Walker A.K."/>
            <person name="Frasz S.L."/>
            <person name="Seifert K.A."/>
            <person name="Miller J.D."/>
            <person name="Mondo S.J."/>
            <person name="Labutti K."/>
            <person name="Lipzen A."/>
            <person name="Dockter R."/>
            <person name="Kennedy M."/>
            <person name="Grigoriev I.V."/>
            <person name="Spatafora J.W."/>
        </authorList>
    </citation>
    <scope>NUCLEOTIDE SEQUENCE [LARGE SCALE GENOMIC DNA]</scope>
    <source>
        <strain evidence="1 2">CBS 120377</strain>
    </source>
</reference>
<name>A0A194XU51_MOLSC</name>
<dbReference type="Proteomes" id="UP000070700">
    <property type="component" value="Unassembled WGS sequence"/>
</dbReference>